<dbReference type="PANTHER" id="PTHR48475:SF2">
    <property type="entry name" value="RIBONUCLEASE H"/>
    <property type="match status" value="1"/>
</dbReference>
<evidence type="ECO:0000256" key="6">
    <source>
        <dbReference type="ARBA" id="ARBA00022918"/>
    </source>
</evidence>
<reference evidence="8" key="2">
    <citation type="journal article" date="2024" name="Plant">
        <title>Genomic evolution and insights into agronomic trait innovations of Sesamum species.</title>
        <authorList>
            <person name="Miao H."/>
            <person name="Wang L."/>
            <person name="Qu L."/>
            <person name="Liu H."/>
            <person name="Sun Y."/>
            <person name="Le M."/>
            <person name="Wang Q."/>
            <person name="Wei S."/>
            <person name="Zheng Y."/>
            <person name="Lin W."/>
            <person name="Duan Y."/>
            <person name="Cao H."/>
            <person name="Xiong S."/>
            <person name="Wang X."/>
            <person name="Wei L."/>
            <person name="Li C."/>
            <person name="Ma Q."/>
            <person name="Ju M."/>
            <person name="Zhao R."/>
            <person name="Li G."/>
            <person name="Mu C."/>
            <person name="Tian Q."/>
            <person name="Mei H."/>
            <person name="Zhang T."/>
            <person name="Gao T."/>
            <person name="Zhang H."/>
        </authorList>
    </citation>
    <scope>NUCLEOTIDE SEQUENCE</scope>
    <source>
        <strain evidence="8">KEN1</strain>
    </source>
</reference>
<sequence>MNDATREEVIHCLRRNIDIFAWTPQDLEGIDPKVITHHLKIIPQVKPVKQKKRHFGPEKDKIIQAEVDKLMAVGHIEVIQFQSGCPMWSWCPNRGKWRMCIDFRDLNKAFPKDFYPLPKIDHLVDSTSGCDLLSMMDASRGYHQIRLALENRIEANPIKIKVILDMKAPSNVKEVLSTLSRFISKAVEKSLPFFKRKAKNFEWDDSCQQVFKEFCGAPPAGQTSSGKHPLSVPLCHPQTVSSVLIWEEGGKHMTIYYVSKVLNGAEGRYTPIEKMALALIVTARGLSPYFLSHPVGVKTNMPLKQTFDKPDTSGRLVKWVVELSEYDITYLPRTTIKAQPLVDLVSEIPLTIKQNMKP</sequence>
<evidence type="ECO:0000256" key="3">
    <source>
        <dbReference type="ARBA" id="ARBA00022722"/>
    </source>
</evidence>
<dbReference type="GO" id="GO:0016787">
    <property type="term" value="F:hydrolase activity"/>
    <property type="evidence" value="ECO:0007669"/>
    <property type="project" value="UniProtKB-KW"/>
</dbReference>
<name>A0AAW2U5R9_9LAMI</name>
<dbReference type="EMBL" id="JACGWN010000013">
    <property type="protein sequence ID" value="KAL0411660.1"/>
    <property type="molecule type" value="Genomic_DNA"/>
</dbReference>
<reference evidence="8" key="1">
    <citation type="submission" date="2020-06" db="EMBL/GenBank/DDBJ databases">
        <authorList>
            <person name="Li T."/>
            <person name="Hu X."/>
            <person name="Zhang T."/>
            <person name="Song X."/>
            <person name="Zhang H."/>
            <person name="Dai N."/>
            <person name="Sheng W."/>
            <person name="Hou X."/>
            <person name="Wei L."/>
        </authorList>
    </citation>
    <scope>NUCLEOTIDE SEQUENCE</scope>
    <source>
        <strain evidence="8">KEN1</strain>
        <tissue evidence="8">Leaf</tissue>
    </source>
</reference>
<evidence type="ECO:0000256" key="4">
    <source>
        <dbReference type="ARBA" id="ARBA00022759"/>
    </source>
</evidence>
<keyword evidence="2" id="KW-0548">Nucleotidyltransferase</keyword>
<dbReference type="Pfam" id="PF17917">
    <property type="entry name" value="RT_RNaseH"/>
    <property type="match status" value="1"/>
</dbReference>
<keyword evidence="4" id="KW-0255">Endonuclease</keyword>
<proteinExistence type="predicted"/>
<evidence type="ECO:0000256" key="5">
    <source>
        <dbReference type="ARBA" id="ARBA00022801"/>
    </source>
</evidence>
<evidence type="ECO:0000256" key="1">
    <source>
        <dbReference type="ARBA" id="ARBA00022679"/>
    </source>
</evidence>
<gene>
    <name evidence="8" type="ORF">Slati_3755700</name>
</gene>
<dbReference type="Gene3D" id="3.10.10.10">
    <property type="entry name" value="HIV Type 1 Reverse Transcriptase, subunit A, domain 1"/>
    <property type="match status" value="1"/>
</dbReference>
<keyword evidence="6" id="KW-0695">RNA-directed DNA polymerase</keyword>
<keyword evidence="1" id="KW-0808">Transferase</keyword>
<dbReference type="GO" id="GO:0004519">
    <property type="term" value="F:endonuclease activity"/>
    <property type="evidence" value="ECO:0007669"/>
    <property type="project" value="UniProtKB-KW"/>
</dbReference>
<evidence type="ECO:0000256" key="2">
    <source>
        <dbReference type="ARBA" id="ARBA00022695"/>
    </source>
</evidence>
<keyword evidence="3" id="KW-0540">Nuclease</keyword>
<dbReference type="InterPro" id="IPR043502">
    <property type="entry name" value="DNA/RNA_pol_sf"/>
</dbReference>
<dbReference type="GO" id="GO:0003964">
    <property type="term" value="F:RNA-directed DNA polymerase activity"/>
    <property type="evidence" value="ECO:0007669"/>
    <property type="project" value="UniProtKB-KW"/>
</dbReference>
<dbReference type="AlphaFoldDB" id="A0AAW2U5R9"/>
<dbReference type="Gene3D" id="3.30.70.270">
    <property type="match status" value="1"/>
</dbReference>
<dbReference type="InterPro" id="IPR043128">
    <property type="entry name" value="Rev_trsase/Diguanyl_cyclase"/>
</dbReference>
<feature type="domain" description="Reverse transcriptase RNase H-like" evidence="7">
    <location>
        <begin position="240"/>
        <end position="326"/>
    </location>
</feature>
<keyword evidence="5" id="KW-0378">Hydrolase</keyword>
<dbReference type="PANTHER" id="PTHR48475">
    <property type="entry name" value="RIBONUCLEASE H"/>
    <property type="match status" value="1"/>
</dbReference>
<dbReference type="SUPFAM" id="SSF56672">
    <property type="entry name" value="DNA/RNA polymerases"/>
    <property type="match status" value="1"/>
</dbReference>
<evidence type="ECO:0000259" key="7">
    <source>
        <dbReference type="Pfam" id="PF17917"/>
    </source>
</evidence>
<accession>A0AAW2U5R9</accession>
<organism evidence="8">
    <name type="scientific">Sesamum latifolium</name>
    <dbReference type="NCBI Taxonomy" id="2727402"/>
    <lineage>
        <taxon>Eukaryota</taxon>
        <taxon>Viridiplantae</taxon>
        <taxon>Streptophyta</taxon>
        <taxon>Embryophyta</taxon>
        <taxon>Tracheophyta</taxon>
        <taxon>Spermatophyta</taxon>
        <taxon>Magnoliopsida</taxon>
        <taxon>eudicotyledons</taxon>
        <taxon>Gunneridae</taxon>
        <taxon>Pentapetalae</taxon>
        <taxon>asterids</taxon>
        <taxon>lamiids</taxon>
        <taxon>Lamiales</taxon>
        <taxon>Pedaliaceae</taxon>
        <taxon>Sesamum</taxon>
    </lineage>
</organism>
<dbReference type="InterPro" id="IPR041373">
    <property type="entry name" value="RT_RNaseH"/>
</dbReference>
<evidence type="ECO:0000313" key="8">
    <source>
        <dbReference type="EMBL" id="KAL0411660.1"/>
    </source>
</evidence>
<protein>
    <recommendedName>
        <fullName evidence="7">Reverse transcriptase RNase H-like domain-containing protein</fullName>
    </recommendedName>
</protein>
<comment type="caution">
    <text evidence="8">The sequence shown here is derived from an EMBL/GenBank/DDBJ whole genome shotgun (WGS) entry which is preliminary data.</text>
</comment>